<evidence type="ECO:0000313" key="1">
    <source>
        <dbReference type="EMBL" id="VDL88803.1"/>
    </source>
</evidence>
<organism evidence="3">
    <name type="scientific">Schistocephalus solidus</name>
    <name type="common">Tapeworm</name>
    <dbReference type="NCBI Taxonomy" id="70667"/>
    <lineage>
        <taxon>Eukaryota</taxon>
        <taxon>Metazoa</taxon>
        <taxon>Spiralia</taxon>
        <taxon>Lophotrochozoa</taxon>
        <taxon>Platyhelminthes</taxon>
        <taxon>Cestoda</taxon>
        <taxon>Eucestoda</taxon>
        <taxon>Diphyllobothriidea</taxon>
        <taxon>Diphyllobothriidae</taxon>
        <taxon>Schistocephalus</taxon>
    </lineage>
</organism>
<dbReference type="EMBL" id="UYSU01032245">
    <property type="protein sequence ID" value="VDL88803.1"/>
    <property type="molecule type" value="Genomic_DNA"/>
</dbReference>
<name>A0A183SDX0_SCHSO</name>
<reference evidence="1 2" key="2">
    <citation type="submission" date="2018-11" db="EMBL/GenBank/DDBJ databases">
        <authorList>
            <consortium name="Pathogen Informatics"/>
        </authorList>
    </citation>
    <scope>NUCLEOTIDE SEQUENCE [LARGE SCALE GENOMIC DNA]</scope>
    <source>
        <strain evidence="1 2">NST_G2</strain>
    </source>
</reference>
<evidence type="ECO:0000313" key="3">
    <source>
        <dbReference type="WBParaSite" id="SSLN_0000249201-mRNA-1"/>
    </source>
</evidence>
<accession>A0A183SDX0</accession>
<evidence type="ECO:0000313" key="2">
    <source>
        <dbReference type="Proteomes" id="UP000275846"/>
    </source>
</evidence>
<reference evidence="3" key="1">
    <citation type="submission" date="2016-06" db="UniProtKB">
        <authorList>
            <consortium name="WormBaseParasite"/>
        </authorList>
    </citation>
    <scope>IDENTIFICATION</scope>
</reference>
<gene>
    <name evidence="1" type="ORF">SSLN_LOCUS2418</name>
</gene>
<dbReference type="Proteomes" id="UP000275846">
    <property type="component" value="Unassembled WGS sequence"/>
</dbReference>
<dbReference type="WBParaSite" id="SSLN_0000249201-mRNA-1">
    <property type="protein sequence ID" value="SSLN_0000249201-mRNA-1"/>
    <property type="gene ID" value="SSLN_0000249201"/>
</dbReference>
<keyword evidence="2" id="KW-1185">Reference proteome</keyword>
<sequence length="78" mass="9090">MWEWAHWLTNRRARLRAPQHYLAPITHTPGLTYSWDMEQPSPSDSQFTGQSFVTQHIQRADGVVWCKRQIGSLPSHGF</sequence>
<dbReference type="AlphaFoldDB" id="A0A183SDX0"/>
<protein>
    <submittedName>
        <fullName evidence="3">Ig-like domain-containing protein</fullName>
    </submittedName>
</protein>
<proteinExistence type="predicted"/>